<accession>A0A383DXG2</accession>
<evidence type="ECO:0000313" key="1">
    <source>
        <dbReference type="EMBL" id="SVE48885.1"/>
    </source>
</evidence>
<reference evidence="1" key="1">
    <citation type="submission" date="2018-05" db="EMBL/GenBank/DDBJ databases">
        <authorList>
            <person name="Lanie J.A."/>
            <person name="Ng W.-L."/>
            <person name="Kazmierczak K.M."/>
            <person name="Andrzejewski T.M."/>
            <person name="Davidsen T.M."/>
            <person name="Wayne K.J."/>
            <person name="Tettelin H."/>
            <person name="Glass J.I."/>
            <person name="Rusch D."/>
            <person name="Podicherti R."/>
            <person name="Tsui H.-C.T."/>
            <person name="Winkler M.E."/>
        </authorList>
    </citation>
    <scope>NUCLEOTIDE SEQUENCE</scope>
</reference>
<dbReference type="AlphaFoldDB" id="A0A383DXG2"/>
<proteinExistence type="predicted"/>
<feature type="non-terminal residue" evidence="1">
    <location>
        <position position="120"/>
    </location>
</feature>
<gene>
    <name evidence="1" type="ORF">METZ01_LOCUS501739</name>
</gene>
<evidence type="ECO:0008006" key="2">
    <source>
        <dbReference type="Google" id="ProtNLM"/>
    </source>
</evidence>
<protein>
    <recommendedName>
        <fullName evidence="2">DUF362 domain-containing protein</fullName>
    </recommendedName>
</protein>
<organism evidence="1">
    <name type="scientific">marine metagenome</name>
    <dbReference type="NCBI Taxonomy" id="408172"/>
    <lineage>
        <taxon>unclassified sequences</taxon>
        <taxon>metagenomes</taxon>
        <taxon>ecological metagenomes</taxon>
    </lineage>
</organism>
<dbReference type="EMBL" id="UINC01220813">
    <property type="protein sequence ID" value="SVE48885.1"/>
    <property type="molecule type" value="Genomic_DNA"/>
</dbReference>
<sequence length="120" mass="12917">MKLSPDCVYIARHPVDGNEAPFEDYQRLAHKALDDLDLGLPDTGDLALKPNATVLYRPEKRIIVHPGFLAGMIESLTGRGIDPARIIVGDGQSGESPGKGHTWKIAGYDAIGERGAVLMP</sequence>
<name>A0A383DXG2_9ZZZZ</name>